<evidence type="ECO:0000313" key="5">
    <source>
        <dbReference type="Proteomes" id="UP000046392"/>
    </source>
</evidence>
<evidence type="ECO:0000256" key="3">
    <source>
        <dbReference type="PROSITE-ProRule" id="PRU00089"/>
    </source>
</evidence>
<feature type="DNA-binding region" description="Fork-head" evidence="3">
    <location>
        <begin position="21"/>
        <end position="122"/>
    </location>
</feature>
<dbReference type="GO" id="GO:0005634">
    <property type="term" value="C:nucleus"/>
    <property type="evidence" value="ECO:0007669"/>
    <property type="project" value="UniProtKB-SubCell"/>
</dbReference>
<dbReference type="STRING" id="174720.A0A0N5C4E1"/>
<keyword evidence="5" id="KW-1185">Reference proteome</keyword>
<evidence type="ECO:0000259" key="4">
    <source>
        <dbReference type="PROSITE" id="PS50039"/>
    </source>
</evidence>
<dbReference type="PANTHER" id="PTHR11829:SF343">
    <property type="entry name" value="FORK-HEAD DOMAIN-CONTAINING PROTEIN"/>
    <property type="match status" value="1"/>
</dbReference>
<dbReference type="GO" id="GO:0000978">
    <property type="term" value="F:RNA polymerase II cis-regulatory region sequence-specific DNA binding"/>
    <property type="evidence" value="ECO:0007669"/>
    <property type="project" value="TreeGrafter"/>
</dbReference>
<dbReference type="PROSITE" id="PS00658">
    <property type="entry name" value="FORK_HEAD_2"/>
    <property type="match status" value="1"/>
</dbReference>
<dbReference type="Gene3D" id="1.10.10.10">
    <property type="entry name" value="Winged helix-like DNA-binding domain superfamily/Winged helix DNA-binding domain"/>
    <property type="match status" value="1"/>
</dbReference>
<evidence type="ECO:0000256" key="1">
    <source>
        <dbReference type="ARBA" id="ARBA00023125"/>
    </source>
</evidence>
<dbReference type="InterPro" id="IPR036388">
    <property type="entry name" value="WH-like_DNA-bd_sf"/>
</dbReference>
<keyword evidence="1 3" id="KW-0238">DNA-binding</keyword>
<feature type="domain" description="Fork-head" evidence="4">
    <location>
        <begin position="21"/>
        <end position="122"/>
    </location>
</feature>
<dbReference type="InterPro" id="IPR030456">
    <property type="entry name" value="TF_fork_head_CS_2"/>
</dbReference>
<dbReference type="GO" id="GO:0000981">
    <property type="term" value="F:DNA-binding transcription factor activity, RNA polymerase II-specific"/>
    <property type="evidence" value="ECO:0007669"/>
    <property type="project" value="TreeGrafter"/>
</dbReference>
<dbReference type="InterPro" id="IPR018122">
    <property type="entry name" value="TF_fork_head_CS_1"/>
</dbReference>
<dbReference type="InterPro" id="IPR001766">
    <property type="entry name" value="Fork_head_dom"/>
</dbReference>
<dbReference type="PROSITE" id="PS00657">
    <property type="entry name" value="FORK_HEAD_1"/>
    <property type="match status" value="1"/>
</dbReference>
<reference evidence="6" key="1">
    <citation type="submission" date="2017-02" db="UniProtKB">
        <authorList>
            <consortium name="WormBaseParasite"/>
        </authorList>
    </citation>
    <scope>IDENTIFICATION</scope>
</reference>
<name>A0A0N5C4E1_STREA</name>
<comment type="subcellular location">
    <subcellularLocation>
        <location evidence="3">Nucleus</location>
    </subcellularLocation>
</comment>
<dbReference type="WBParaSite" id="SPAL_0001282200.1">
    <property type="protein sequence ID" value="SPAL_0001282200.1"/>
    <property type="gene ID" value="SPAL_0001282200"/>
</dbReference>
<dbReference type="Proteomes" id="UP000046392">
    <property type="component" value="Unplaced"/>
</dbReference>
<keyword evidence="2 3" id="KW-0539">Nucleus</keyword>
<evidence type="ECO:0000313" key="6">
    <source>
        <dbReference type="WBParaSite" id="SPAL_0001282200.1"/>
    </source>
</evidence>
<dbReference type="FunFam" id="1.10.10.10:FF:000598">
    <property type="entry name" value="forkhead box protein I1 isoform X2"/>
    <property type="match status" value="1"/>
</dbReference>
<dbReference type="SUPFAM" id="SSF46785">
    <property type="entry name" value="Winged helix' DNA-binding domain"/>
    <property type="match status" value="1"/>
</dbReference>
<dbReference type="PANTHER" id="PTHR11829">
    <property type="entry name" value="FORKHEAD BOX PROTEIN"/>
    <property type="match status" value="1"/>
</dbReference>
<dbReference type="SMART" id="SM00339">
    <property type="entry name" value="FH"/>
    <property type="match status" value="1"/>
</dbReference>
<dbReference type="AlphaFoldDB" id="A0A0N5C4E1"/>
<dbReference type="PROSITE" id="PS50039">
    <property type="entry name" value="FORK_HEAD_3"/>
    <property type="match status" value="1"/>
</dbReference>
<sequence>MNNFSFPSQQMQSTVVSREEKPPYSYVALITMAIESSPEKRMTLSQIYNYIENRFSYYKNCDPKKRQGWQNSIRHNLSLNDCFVKKARDGVGPVNDRKGNYWTLAPNCENMFDNGNFRRRKRLNRSVQISYERSYHITNVPSHQNVTFNITDTSQPMVFNNNSINHSSIESILSNFNHQYFNEARRTTGNYIQQSQVQFSRNDNMPVNQAYFSQNIDNKISPNFYSSSALLNTNSPRFHNQYAQQHVIKPQTANLVNSLNIGNWSGLNSITSTDNDNQFCLMNGDLNQQQPMSYNNIHSMQHQRIDNDNSLIVPQNQQLYNNQLRYLEPLPQVTTNQAISNTQSVIGPSINQPWNIQPLSFLKSKKEISSGIKVEASHNNFSNFDSTKLGNSQYEIRKTNSSDRIE</sequence>
<evidence type="ECO:0000256" key="2">
    <source>
        <dbReference type="ARBA" id="ARBA00023242"/>
    </source>
</evidence>
<dbReference type="Pfam" id="PF00250">
    <property type="entry name" value="Forkhead"/>
    <property type="match status" value="1"/>
</dbReference>
<dbReference type="InterPro" id="IPR050211">
    <property type="entry name" value="FOX_domain-containing"/>
</dbReference>
<dbReference type="GO" id="GO:0009653">
    <property type="term" value="P:anatomical structure morphogenesis"/>
    <property type="evidence" value="ECO:0007669"/>
    <property type="project" value="TreeGrafter"/>
</dbReference>
<organism evidence="5 6">
    <name type="scientific">Strongyloides papillosus</name>
    <name type="common">Intestinal threadworm</name>
    <dbReference type="NCBI Taxonomy" id="174720"/>
    <lineage>
        <taxon>Eukaryota</taxon>
        <taxon>Metazoa</taxon>
        <taxon>Ecdysozoa</taxon>
        <taxon>Nematoda</taxon>
        <taxon>Chromadorea</taxon>
        <taxon>Rhabditida</taxon>
        <taxon>Tylenchina</taxon>
        <taxon>Panagrolaimomorpha</taxon>
        <taxon>Strongyloidoidea</taxon>
        <taxon>Strongyloididae</taxon>
        <taxon>Strongyloides</taxon>
    </lineage>
</organism>
<dbReference type="PRINTS" id="PR00053">
    <property type="entry name" value="FORKHEAD"/>
</dbReference>
<protein>
    <submittedName>
        <fullName evidence="6">Fork-head domain-containing protein</fullName>
    </submittedName>
</protein>
<accession>A0A0N5C4E1</accession>
<dbReference type="GO" id="GO:0030154">
    <property type="term" value="P:cell differentiation"/>
    <property type="evidence" value="ECO:0007669"/>
    <property type="project" value="TreeGrafter"/>
</dbReference>
<dbReference type="InterPro" id="IPR036390">
    <property type="entry name" value="WH_DNA-bd_sf"/>
</dbReference>
<proteinExistence type="predicted"/>